<feature type="chain" id="PRO_5045485209" evidence="1">
    <location>
        <begin position="23"/>
        <end position="121"/>
    </location>
</feature>
<dbReference type="Proteomes" id="UP001207742">
    <property type="component" value="Unassembled WGS sequence"/>
</dbReference>
<dbReference type="Pfam" id="PF01833">
    <property type="entry name" value="TIG"/>
    <property type="match status" value="1"/>
</dbReference>
<dbReference type="RefSeq" id="WP_264734799.1">
    <property type="nucleotide sequence ID" value="NZ_JAPDNR010000001.1"/>
</dbReference>
<dbReference type="EMBL" id="JAPDNS010000002">
    <property type="protein sequence ID" value="MCW3487993.1"/>
    <property type="molecule type" value="Genomic_DNA"/>
</dbReference>
<organism evidence="3 4">
    <name type="scientific">Chitinophaga nivalis</name>
    <dbReference type="NCBI Taxonomy" id="2991709"/>
    <lineage>
        <taxon>Bacteria</taxon>
        <taxon>Pseudomonadati</taxon>
        <taxon>Bacteroidota</taxon>
        <taxon>Chitinophagia</taxon>
        <taxon>Chitinophagales</taxon>
        <taxon>Chitinophagaceae</taxon>
        <taxon>Chitinophaga</taxon>
    </lineage>
</organism>
<dbReference type="InterPro" id="IPR013783">
    <property type="entry name" value="Ig-like_fold"/>
</dbReference>
<protein>
    <submittedName>
        <fullName evidence="3">IPT/TIG domain-containing protein</fullName>
    </submittedName>
</protein>
<proteinExistence type="predicted"/>
<dbReference type="InterPro" id="IPR014756">
    <property type="entry name" value="Ig_E-set"/>
</dbReference>
<evidence type="ECO:0000313" key="4">
    <source>
        <dbReference type="Proteomes" id="UP001207742"/>
    </source>
</evidence>
<comment type="caution">
    <text evidence="3">The sequence shown here is derived from an EMBL/GenBank/DDBJ whole genome shotgun (WGS) entry which is preliminary data.</text>
</comment>
<evidence type="ECO:0000256" key="1">
    <source>
        <dbReference type="SAM" id="SignalP"/>
    </source>
</evidence>
<dbReference type="SUPFAM" id="SSF81296">
    <property type="entry name" value="E set domains"/>
    <property type="match status" value="1"/>
</dbReference>
<gene>
    <name evidence="3" type="ORF">OL497_29140</name>
</gene>
<dbReference type="Gene3D" id="2.60.40.10">
    <property type="entry name" value="Immunoglobulins"/>
    <property type="match status" value="1"/>
</dbReference>
<evidence type="ECO:0000259" key="2">
    <source>
        <dbReference type="Pfam" id="PF01833"/>
    </source>
</evidence>
<accession>A0ABT3IVK5</accession>
<name>A0ABT3IVK5_9BACT</name>
<dbReference type="InterPro" id="IPR002909">
    <property type="entry name" value="IPT_dom"/>
</dbReference>
<feature type="signal peptide" evidence="1">
    <location>
        <begin position="1"/>
        <end position="22"/>
    </location>
</feature>
<reference evidence="3 4" key="1">
    <citation type="submission" date="2022-10" db="EMBL/GenBank/DDBJ databases">
        <title>Chitinophaga nivalis PC15 sp. nov., isolated from Pyeongchang county, South Korea.</title>
        <authorList>
            <person name="Trinh H.N."/>
        </authorList>
    </citation>
    <scope>NUCLEOTIDE SEQUENCE [LARGE SCALE GENOMIC DNA]</scope>
    <source>
        <strain evidence="3 4">PC14</strain>
    </source>
</reference>
<sequence>MKHFNMFAVALVLLITAMSACAPNPKENTKTAYTVSGHAGNFLVIKGHGFSRDKAANKVVFGNVPAQVLQAGPDFLLVQVPLQKPGTVPVVVEVGAHTSNAMLFVYNPARKLVADISVIAI</sequence>
<feature type="domain" description="IPT/TIG" evidence="2">
    <location>
        <begin position="37"/>
        <end position="106"/>
    </location>
</feature>
<evidence type="ECO:0000313" key="3">
    <source>
        <dbReference type="EMBL" id="MCW3487993.1"/>
    </source>
</evidence>
<dbReference type="PROSITE" id="PS51257">
    <property type="entry name" value="PROKAR_LIPOPROTEIN"/>
    <property type="match status" value="1"/>
</dbReference>
<keyword evidence="4" id="KW-1185">Reference proteome</keyword>
<keyword evidence="1" id="KW-0732">Signal</keyword>